<accession>A0A835V5N9</accession>
<dbReference type="AlphaFoldDB" id="A0A835V5N9"/>
<dbReference type="EMBL" id="JADCNM010000005">
    <property type="protein sequence ID" value="KAG0484031.1"/>
    <property type="molecule type" value="Genomic_DNA"/>
</dbReference>
<protein>
    <submittedName>
        <fullName evidence="2">Uncharacterized protein</fullName>
    </submittedName>
</protein>
<evidence type="ECO:0000313" key="2">
    <source>
        <dbReference type="EMBL" id="KAG0484031.1"/>
    </source>
</evidence>
<comment type="caution">
    <text evidence="2">The sequence shown here is derived from an EMBL/GenBank/DDBJ whole genome shotgun (WGS) entry which is preliminary data.</text>
</comment>
<feature type="coiled-coil region" evidence="1">
    <location>
        <begin position="26"/>
        <end position="68"/>
    </location>
</feature>
<reference evidence="2 3" key="1">
    <citation type="journal article" date="2020" name="Nat. Food">
        <title>A phased Vanilla planifolia genome enables genetic improvement of flavour and production.</title>
        <authorList>
            <person name="Hasing T."/>
            <person name="Tang H."/>
            <person name="Brym M."/>
            <person name="Khazi F."/>
            <person name="Huang T."/>
            <person name="Chambers A.H."/>
        </authorList>
    </citation>
    <scope>NUCLEOTIDE SEQUENCE [LARGE SCALE GENOMIC DNA]</scope>
    <source>
        <tissue evidence="2">Leaf</tissue>
    </source>
</reference>
<evidence type="ECO:0000256" key="1">
    <source>
        <dbReference type="SAM" id="Coils"/>
    </source>
</evidence>
<proteinExistence type="predicted"/>
<evidence type="ECO:0000313" key="3">
    <source>
        <dbReference type="Proteomes" id="UP000639772"/>
    </source>
</evidence>
<keyword evidence="1" id="KW-0175">Coiled coil</keyword>
<organism evidence="2 3">
    <name type="scientific">Vanilla planifolia</name>
    <name type="common">Vanilla</name>
    <dbReference type="NCBI Taxonomy" id="51239"/>
    <lineage>
        <taxon>Eukaryota</taxon>
        <taxon>Viridiplantae</taxon>
        <taxon>Streptophyta</taxon>
        <taxon>Embryophyta</taxon>
        <taxon>Tracheophyta</taxon>
        <taxon>Spermatophyta</taxon>
        <taxon>Magnoliopsida</taxon>
        <taxon>Liliopsida</taxon>
        <taxon>Asparagales</taxon>
        <taxon>Orchidaceae</taxon>
        <taxon>Vanilloideae</taxon>
        <taxon>Vanilleae</taxon>
        <taxon>Vanilla</taxon>
    </lineage>
</organism>
<dbReference type="Proteomes" id="UP000639772">
    <property type="component" value="Unassembled WGS sequence"/>
</dbReference>
<sequence length="170" mass="20330">MAFMRKKIETHVEYCEHLLDAAKVHCEAAEREEQQNRQRLEVARQLERRKQEDELERVMQQEEHFERIRTRKVEVVKGGERKAEKGGGRIRGRTFYENEEGFIDDEQEEMEEEDAKQLSGQAERKIRRMIILQLLVLKKTMLNDTRQVFTFIEVVKMYSVAMLCALRKVD</sequence>
<gene>
    <name evidence="2" type="ORF">HPP92_012115</name>
</gene>
<name>A0A835V5N9_VANPL</name>